<dbReference type="AlphaFoldDB" id="A0AAV4R9N3"/>
<accession>A0AAV4R9N3</accession>
<comment type="caution">
    <text evidence="1">The sequence shown here is derived from an EMBL/GenBank/DDBJ whole genome shotgun (WGS) entry which is preliminary data.</text>
</comment>
<proteinExistence type="predicted"/>
<gene>
    <name evidence="1" type="ORF">CEXT_674721</name>
</gene>
<dbReference type="Proteomes" id="UP001054945">
    <property type="component" value="Unassembled WGS sequence"/>
</dbReference>
<name>A0AAV4R9N3_CAEEX</name>
<protein>
    <submittedName>
        <fullName evidence="1">Uncharacterized protein</fullName>
    </submittedName>
</protein>
<evidence type="ECO:0000313" key="2">
    <source>
        <dbReference type="Proteomes" id="UP001054945"/>
    </source>
</evidence>
<evidence type="ECO:0000313" key="1">
    <source>
        <dbReference type="EMBL" id="GIY18484.1"/>
    </source>
</evidence>
<organism evidence="1 2">
    <name type="scientific">Caerostris extrusa</name>
    <name type="common">Bark spider</name>
    <name type="synonym">Caerostris bankana</name>
    <dbReference type="NCBI Taxonomy" id="172846"/>
    <lineage>
        <taxon>Eukaryota</taxon>
        <taxon>Metazoa</taxon>
        <taxon>Ecdysozoa</taxon>
        <taxon>Arthropoda</taxon>
        <taxon>Chelicerata</taxon>
        <taxon>Arachnida</taxon>
        <taxon>Araneae</taxon>
        <taxon>Araneomorphae</taxon>
        <taxon>Entelegynae</taxon>
        <taxon>Araneoidea</taxon>
        <taxon>Araneidae</taxon>
        <taxon>Caerostris</taxon>
    </lineage>
</organism>
<reference evidence="1 2" key="1">
    <citation type="submission" date="2021-06" db="EMBL/GenBank/DDBJ databases">
        <title>Caerostris extrusa draft genome.</title>
        <authorList>
            <person name="Kono N."/>
            <person name="Arakawa K."/>
        </authorList>
    </citation>
    <scope>NUCLEOTIDE SEQUENCE [LARGE SCALE GENOMIC DNA]</scope>
</reference>
<dbReference type="EMBL" id="BPLR01007632">
    <property type="protein sequence ID" value="GIY18484.1"/>
    <property type="molecule type" value="Genomic_DNA"/>
</dbReference>
<sequence length="105" mass="11771">METSRGQNQNESTLYHLTTLKAYDEAKIYTSVLWHILNVTLTKYSNVIISAMRIVCFIQQLLILEEDLLAALPMENISESVSNNIPVDYTVSSILAAPNDLLPSN</sequence>
<keyword evidence="2" id="KW-1185">Reference proteome</keyword>